<dbReference type="Gene3D" id="3.40.50.620">
    <property type="entry name" value="HUPs"/>
    <property type="match status" value="1"/>
</dbReference>
<dbReference type="EMBL" id="QKNX01000002">
    <property type="protein sequence ID" value="TKR25868.1"/>
    <property type="molecule type" value="Genomic_DNA"/>
</dbReference>
<dbReference type="InterPro" id="IPR014729">
    <property type="entry name" value="Rossmann-like_a/b/a_fold"/>
</dbReference>
<reference evidence="2 3" key="1">
    <citation type="submission" date="2019-04" db="EMBL/GenBank/DDBJ databases">
        <title>Natronomonas sp. F20-122 a newhaloarchaeon isolated from a saline saltern of Isla Bacuta, Huelva, Spain.</title>
        <authorList>
            <person name="Duran-Viseras A."/>
            <person name="Sanchez-Porro C."/>
            <person name="Ventosa A."/>
        </authorList>
    </citation>
    <scope>NUCLEOTIDE SEQUENCE [LARGE SCALE GENOMIC DNA]</scope>
    <source>
        <strain evidence="2 3">F20-122</strain>
    </source>
</reference>
<dbReference type="InterPro" id="IPR006016">
    <property type="entry name" value="UspA"/>
</dbReference>
<dbReference type="AlphaFoldDB" id="A0A4U5JDE3"/>
<proteinExistence type="predicted"/>
<feature type="domain" description="UspA" evidence="1">
    <location>
        <begin position="6"/>
        <end position="135"/>
    </location>
</feature>
<evidence type="ECO:0000313" key="3">
    <source>
        <dbReference type="Proteomes" id="UP000308037"/>
    </source>
</evidence>
<keyword evidence="3" id="KW-1185">Reference proteome</keyword>
<organism evidence="2 3">
    <name type="scientific">Natronomonas salsuginis</name>
    <dbReference type="NCBI Taxonomy" id="2217661"/>
    <lineage>
        <taxon>Archaea</taxon>
        <taxon>Methanobacteriati</taxon>
        <taxon>Methanobacteriota</taxon>
        <taxon>Stenosarchaea group</taxon>
        <taxon>Halobacteria</taxon>
        <taxon>Halobacteriales</taxon>
        <taxon>Natronomonadaceae</taxon>
        <taxon>Natronomonas</taxon>
    </lineage>
</organism>
<protein>
    <submittedName>
        <fullName evidence="2">Universal stress protein</fullName>
    </submittedName>
</protein>
<dbReference type="RefSeq" id="WP_137275770.1">
    <property type="nucleotide sequence ID" value="NZ_QKNX01000002.1"/>
</dbReference>
<evidence type="ECO:0000313" key="2">
    <source>
        <dbReference type="EMBL" id="TKR25868.1"/>
    </source>
</evidence>
<dbReference type="Proteomes" id="UP000308037">
    <property type="component" value="Unassembled WGS sequence"/>
</dbReference>
<gene>
    <name evidence="2" type="ORF">DM868_05055</name>
</gene>
<comment type="caution">
    <text evidence="2">The sequence shown here is derived from an EMBL/GenBank/DDBJ whole genome shotgun (WGS) entry which is preliminary data.</text>
</comment>
<dbReference type="Pfam" id="PF00582">
    <property type="entry name" value="Usp"/>
    <property type="match status" value="1"/>
</dbReference>
<sequence length="138" mass="14491">MSLLTRIVMPVATEADAEQTCAALEPHLDEVSSVLAVHVIEKGGGGIDKAPLAKREEDAAEILGIVEETLGENADVETKTAYGTDVVETLFETAEGAEATALVFVAREGGRLVRLLSGDTSMRLVTEGTMPVVALPSR</sequence>
<evidence type="ECO:0000259" key="1">
    <source>
        <dbReference type="Pfam" id="PF00582"/>
    </source>
</evidence>
<dbReference type="OrthoDB" id="202478at2157"/>
<dbReference type="SUPFAM" id="SSF52402">
    <property type="entry name" value="Adenine nucleotide alpha hydrolases-like"/>
    <property type="match status" value="1"/>
</dbReference>
<accession>A0A4U5JDE3</accession>
<name>A0A4U5JDE3_9EURY</name>